<dbReference type="InterPro" id="IPR004843">
    <property type="entry name" value="Calcineurin-like_PHP"/>
</dbReference>
<proteinExistence type="predicted"/>
<accession>A0A839A5T3</accession>
<dbReference type="SUPFAM" id="SSF56300">
    <property type="entry name" value="Metallo-dependent phosphatases"/>
    <property type="match status" value="1"/>
</dbReference>
<keyword evidence="3" id="KW-1185">Reference proteome</keyword>
<evidence type="ECO:0000313" key="3">
    <source>
        <dbReference type="Proteomes" id="UP000571018"/>
    </source>
</evidence>
<gene>
    <name evidence="2" type="ORF">HW423_05210</name>
</gene>
<reference evidence="2 3" key="1">
    <citation type="submission" date="2020-06" db="EMBL/GenBank/DDBJ databases">
        <title>Reclassification of Facklamia ignava, Facklamia soureckii and Facklami tabacinasalis as Falseniella iganva gen. nov., comb. nov., Hutsoniella ignava gen. nov., comb. nov., and Ruoffia tabacinasalis gen. nov., comb. nov and description of Ruoffia haltotolerans sp. nov., isolated from hypersaline Inland Sea of Qatar.</title>
        <authorList>
            <person name="Fotedar R."/>
            <person name="Sankaranarayanan K."/>
            <person name="Lawson P."/>
            <person name="Caldwell M."/>
            <person name="Zeyara A."/>
            <person name="Al Malki A."/>
            <person name="Ali M."/>
        </authorList>
    </citation>
    <scope>NUCLEOTIDE SEQUENCE [LARGE SCALE GENOMIC DNA]</scope>
    <source>
        <strain evidence="2 3">INB8</strain>
    </source>
</reference>
<dbReference type="GO" id="GO:0016788">
    <property type="term" value="F:hydrolase activity, acting on ester bonds"/>
    <property type="evidence" value="ECO:0007669"/>
    <property type="project" value="TreeGrafter"/>
</dbReference>
<evidence type="ECO:0000259" key="1">
    <source>
        <dbReference type="Pfam" id="PF00149"/>
    </source>
</evidence>
<dbReference type="Pfam" id="PF00149">
    <property type="entry name" value="Metallophos"/>
    <property type="match status" value="1"/>
</dbReference>
<dbReference type="EMBL" id="JACAOA010000010">
    <property type="protein sequence ID" value="MBA5729180.1"/>
    <property type="molecule type" value="Genomic_DNA"/>
</dbReference>
<organism evidence="2 3">
    <name type="scientific">Ruoffia halotolerans</name>
    <dbReference type="NCBI Taxonomy" id="2748684"/>
    <lineage>
        <taxon>Bacteria</taxon>
        <taxon>Bacillati</taxon>
        <taxon>Bacillota</taxon>
        <taxon>Bacilli</taxon>
        <taxon>Lactobacillales</taxon>
        <taxon>Aerococcaceae</taxon>
        <taxon>Ruoffia</taxon>
    </lineage>
</organism>
<dbReference type="InterPro" id="IPR029052">
    <property type="entry name" value="Metallo-depent_PP-like"/>
</dbReference>
<dbReference type="GO" id="GO:0005737">
    <property type="term" value="C:cytoplasm"/>
    <property type="evidence" value="ECO:0007669"/>
    <property type="project" value="TreeGrafter"/>
</dbReference>
<dbReference type="RefSeq" id="WP_218930881.1">
    <property type="nucleotide sequence ID" value="NZ_JACAOA010000010.1"/>
</dbReference>
<dbReference type="Gene3D" id="3.60.21.10">
    <property type="match status" value="1"/>
</dbReference>
<dbReference type="AlphaFoldDB" id="A0A839A5T3"/>
<name>A0A839A5T3_9LACT</name>
<evidence type="ECO:0000313" key="2">
    <source>
        <dbReference type="EMBL" id="MBA5729180.1"/>
    </source>
</evidence>
<dbReference type="PANTHER" id="PTHR32440:SF11">
    <property type="entry name" value="METALLOPHOSPHOESTERASE DOMAIN-CONTAINING PROTEIN"/>
    <property type="match status" value="1"/>
</dbReference>
<comment type="caution">
    <text evidence="2">The sequence shown here is derived from an EMBL/GenBank/DDBJ whole genome shotgun (WGS) entry which is preliminary data.</text>
</comment>
<sequence>MTVTFNEEGKFRIAQVTDVHLNHYPFDDNDEQILSDIFNAIQHIKPDLIMITGDFSNSYNNPEELGIMTGFFEFLNKFDIPKAITYGNHDTEFELSRQDAEKLFNKVVKNKVIRKHEKIVGDLTQYVIEVNDARGFLNRVLYVMDTGHVAPGPMKTNDWILPNQVEWFREASKEYKVLKDNLLFIHIPIPEYLRAKDQIVSGTLLEPNQLISTSRVNTGLFSELLFSDQIYGVFCGHNHLNNAELLWEGIHLFYGMFSGKEEKAGDFRGIRYIDLATDDSVQSECVFYKDL</sequence>
<feature type="domain" description="Calcineurin-like phosphoesterase" evidence="1">
    <location>
        <begin position="11"/>
        <end position="239"/>
    </location>
</feature>
<protein>
    <submittedName>
        <fullName evidence="2">Metallophosphoesterase</fullName>
    </submittedName>
</protein>
<dbReference type="PANTHER" id="PTHR32440">
    <property type="entry name" value="PHOSPHATASE DCR2-RELATED-RELATED"/>
    <property type="match status" value="1"/>
</dbReference>
<dbReference type="Proteomes" id="UP000571018">
    <property type="component" value="Unassembled WGS sequence"/>
</dbReference>